<dbReference type="EMBL" id="JAHBCL010000020">
    <property type="protein sequence ID" value="MBS7527417.1"/>
    <property type="molecule type" value="Genomic_DNA"/>
</dbReference>
<name>A0ABS5PTQ0_9FIRM</name>
<comment type="caution">
    <text evidence="2">The sequence shown here is derived from an EMBL/GenBank/DDBJ whole genome shotgun (WGS) entry which is preliminary data.</text>
</comment>
<feature type="transmembrane region" description="Helical" evidence="1">
    <location>
        <begin position="39"/>
        <end position="62"/>
    </location>
</feature>
<organism evidence="2 3">
    <name type="scientific">Fusibacter paucivorans</name>
    <dbReference type="NCBI Taxonomy" id="76009"/>
    <lineage>
        <taxon>Bacteria</taxon>
        <taxon>Bacillati</taxon>
        <taxon>Bacillota</taxon>
        <taxon>Clostridia</taxon>
        <taxon>Eubacteriales</taxon>
        <taxon>Eubacteriales Family XII. Incertae Sedis</taxon>
        <taxon>Fusibacter</taxon>
    </lineage>
</organism>
<dbReference type="Proteomes" id="UP000746471">
    <property type="component" value="Unassembled WGS sequence"/>
</dbReference>
<dbReference type="RefSeq" id="WP_213237278.1">
    <property type="nucleotide sequence ID" value="NZ_JAHBCL010000020.1"/>
</dbReference>
<proteinExistence type="predicted"/>
<evidence type="ECO:0008006" key="4">
    <source>
        <dbReference type="Google" id="ProtNLM"/>
    </source>
</evidence>
<evidence type="ECO:0000313" key="2">
    <source>
        <dbReference type="EMBL" id="MBS7527417.1"/>
    </source>
</evidence>
<gene>
    <name evidence="2" type="ORF">KHM83_12100</name>
</gene>
<protein>
    <recommendedName>
        <fullName evidence="4">SdpI/YhfL protein family protein</fullName>
    </recommendedName>
</protein>
<evidence type="ECO:0000256" key="1">
    <source>
        <dbReference type="SAM" id="Phobius"/>
    </source>
</evidence>
<keyword evidence="1" id="KW-0812">Transmembrane</keyword>
<keyword evidence="1" id="KW-0472">Membrane</keyword>
<accession>A0ABS5PTQ0</accession>
<sequence>MSIIYLLCILMIVKAVEIRLHLYLPSKDAYLVNYRKDFIIYDANGFLKFLSYVYAIAGVLFMSWSMIASIISSYATIIIHFGLVLMLVQIILTSIGKKYFKKRFS</sequence>
<evidence type="ECO:0000313" key="3">
    <source>
        <dbReference type="Proteomes" id="UP000746471"/>
    </source>
</evidence>
<keyword evidence="3" id="KW-1185">Reference proteome</keyword>
<feature type="transmembrane region" description="Helical" evidence="1">
    <location>
        <begin position="74"/>
        <end position="95"/>
    </location>
</feature>
<keyword evidence="1" id="KW-1133">Transmembrane helix</keyword>
<reference evidence="2 3" key="1">
    <citation type="submission" date="2021-05" db="EMBL/GenBank/DDBJ databases">
        <title>Fusibacter ferrireducens sp. nov., an anaerobic, sulfur- and Fe-reducing bacterium isolated from the mangrove sediment.</title>
        <authorList>
            <person name="Qiu D."/>
        </authorList>
    </citation>
    <scope>NUCLEOTIDE SEQUENCE [LARGE SCALE GENOMIC DNA]</scope>
    <source>
        <strain evidence="2 3">DSM 12116</strain>
    </source>
</reference>